<feature type="chain" id="PRO_5025406499" evidence="2">
    <location>
        <begin position="25"/>
        <end position="129"/>
    </location>
</feature>
<proteinExistence type="predicted"/>
<feature type="signal peptide" evidence="2">
    <location>
        <begin position="1"/>
        <end position="24"/>
    </location>
</feature>
<feature type="non-terminal residue" evidence="3">
    <location>
        <position position="129"/>
    </location>
</feature>
<keyword evidence="2" id="KW-0732">Signal</keyword>
<evidence type="ECO:0000256" key="2">
    <source>
        <dbReference type="SAM" id="SignalP"/>
    </source>
</evidence>
<comment type="caution">
    <text evidence="3">The sequence shown here is derived from an EMBL/GenBank/DDBJ whole genome shotgun (WGS) entry which is preliminary data.</text>
</comment>
<accession>A0A6B3NJJ0</accession>
<dbReference type="EMBL" id="JAAHFQ010000992">
    <property type="protein sequence ID" value="NER31930.1"/>
    <property type="molecule type" value="Genomic_DNA"/>
</dbReference>
<evidence type="ECO:0000256" key="1">
    <source>
        <dbReference type="SAM" id="MobiDB-lite"/>
    </source>
</evidence>
<reference evidence="3" key="1">
    <citation type="submission" date="2019-11" db="EMBL/GenBank/DDBJ databases">
        <title>Genomic insights into an expanded diversity of filamentous marine cyanobacteria reveals the extraordinary biosynthetic potential of Moorea and Okeania.</title>
        <authorList>
            <person name="Ferreira Leao T."/>
            <person name="Wang M."/>
            <person name="Moss N."/>
            <person name="Da Silva R."/>
            <person name="Sanders J."/>
            <person name="Nurk S."/>
            <person name="Gurevich A."/>
            <person name="Humphrey G."/>
            <person name="Reher R."/>
            <person name="Zhu Q."/>
            <person name="Belda-Ferre P."/>
            <person name="Glukhov E."/>
            <person name="Rex R."/>
            <person name="Dorrestein P.C."/>
            <person name="Knight R."/>
            <person name="Pevzner P."/>
            <person name="Gerwick W.H."/>
            <person name="Gerwick L."/>
        </authorList>
    </citation>
    <scope>NUCLEOTIDE SEQUENCE</scope>
    <source>
        <strain evidence="3">SIO1C4</strain>
    </source>
</reference>
<gene>
    <name evidence="3" type="ORF">F6J89_31080</name>
</gene>
<dbReference type="AlphaFoldDB" id="A0A6B3NJJ0"/>
<protein>
    <submittedName>
        <fullName evidence="3">Uncharacterized protein</fullName>
    </submittedName>
</protein>
<feature type="compositionally biased region" description="Basic and acidic residues" evidence="1">
    <location>
        <begin position="82"/>
        <end position="91"/>
    </location>
</feature>
<evidence type="ECO:0000313" key="3">
    <source>
        <dbReference type="EMBL" id="NER31930.1"/>
    </source>
</evidence>
<name>A0A6B3NJJ0_9CYAN</name>
<sequence>MNIKEFLLLLGITGCVLATPPVSAQTDKQEDYQTDKQEDYQGAEPLIATQPEVKKTVKGKSNLLLEDGDYWQKSPLPAPPETFRKVGDSKPADCQSPQGFPARGEKVPSALCPLPSAFRVDNHSKQLNR</sequence>
<feature type="region of interest" description="Disordered" evidence="1">
    <location>
        <begin position="70"/>
        <end position="108"/>
    </location>
</feature>
<organism evidence="3">
    <name type="scientific">Symploca sp. SIO1C4</name>
    <dbReference type="NCBI Taxonomy" id="2607765"/>
    <lineage>
        <taxon>Bacteria</taxon>
        <taxon>Bacillati</taxon>
        <taxon>Cyanobacteriota</taxon>
        <taxon>Cyanophyceae</taxon>
        <taxon>Coleofasciculales</taxon>
        <taxon>Coleofasciculaceae</taxon>
        <taxon>Symploca</taxon>
    </lineage>
</organism>